<dbReference type="Proteomes" id="UP001139068">
    <property type="component" value="Unassembled WGS sequence"/>
</dbReference>
<dbReference type="Pfam" id="PF07729">
    <property type="entry name" value="FCD"/>
    <property type="match status" value="1"/>
</dbReference>
<keyword evidence="1" id="KW-0805">Transcription regulation</keyword>
<dbReference type="InterPro" id="IPR008920">
    <property type="entry name" value="TF_FadR/GntR_C"/>
</dbReference>
<evidence type="ECO:0000256" key="1">
    <source>
        <dbReference type="ARBA" id="ARBA00023015"/>
    </source>
</evidence>
<dbReference type="PANTHER" id="PTHR43537">
    <property type="entry name" value="TRANSCRIPTIONAL REGULATOR, GNTR FAMILY"/>
    <property type="match status" value="1"/>
</dbReference>
<evidence type="ECO:0000256" key="3">
    <source>
        <dbReference type="ARBA" id="ARBA00023163"/>
    </source>
</evidence>
<dbReference type="InterPro" id="IPR011711">
    <property type="entry name" value="GntR_C"/>
</dbReference>
<dbReference type="SUPFAM" id="SSF48008">
    <property type="entry name" value="GntR ligand-binding domain-like"/>
    <property type="match status" value="1"/>
</dbReference>
<proteinExistence type="predicted"/>
<sequence length="200" mass="22404">MMKSAKPRSGAASSNDPRPTPNLFSVRCGARRDDVATQTRRRKPTDRGEALHATHIAVKGENTMATRAEKSSEMIDKLLDAVYRWEDKVAALFGELIELIDQQRRSAAAQDLRQYSAADDAFHRRIVEAAGNTIAQRFYGSLSDRQRRMISDVAQRNSARLAQLTDEHQQLAAAIRQRDPQSFEAALLTHLEATYRVVLG</sequence>
<evidence type="ECO:0000259" key="5">
    <source>
        <dbReference type="SMART" id="SM00895"/>
    </source>
</evidence>
<evidence type="ECO:0000313" key="6">
    <source>
        <dbReference type="EMBL" id="MCI4675849.1"/>
    </source>
</evidence>
<comment type="caution">
    <text evidence="6">The sequence shown here is derived from an EMBL/GenBank/DDBJ whole genome shotgun (WGS) entry which is preliminary data.</text>
</comment>
<evidence type="ECO:0000256" key="2">
    <source>
        <dbReference type="ARBA" id="ARBA00023125"/>
    </source>
</evidence>
<dbReference type="PANTHER" id="PTHR43537:SF24">
    <property type="entry name" value="GLUCONATE OPERON TRANSCRIPTIONAL REPRESSOR"/>
    <property type="match status" value="1"/>
</dbReference>
<keyword evidence="2" id="KW-0238">DNA-binding</keyword>
<gene>
    <name evidence="6" type="ORF">K9U37_13565</name>
</gene>
<dbReference type="SMART" id="SM00895">
    <property type="entry name" value="FCD"/>
    <property type="match status" value="1"/>
</dbReference>
<dbReference type="RefSeq" id="WP_243072114.1">
    <property type="nucleotide sequence ID" value="NZ_JAIVFL010000001.1"/>
</dbReference>
<feature type="domain" description="GntR C-terminal" evidence="5">
    <location>
        <begin position="62"/>
        <end position="193"/>
    </location>
</feature>
<name>A0ABS9YZU7_9MYCO</name>
<dbReference type="Gene3D" id="1.20.120.530">
    <property type="entry name" value="GntR ligand-binding domain-like"/>
    <property type="match status" value="1"/>
</dbReference>
<dbReference type="EMBL" id="JAIVFL010000001">
    <property type="protein sequence ID" value="MCI4675849.1"/>
    <property type="molecule type" value="Genomic_DNA"/>
</dbReference>
<accession>A0ABS9YZU7</accession>
<organism evidence="6 7">
    <name type="scientific">Candidatus Mycolicibacterium alkanivorans</name>
    <dbReference type="NCBI Taxonomy" id="2954114"/>
    <lineage>
        <taxon>Bacteria</taxon>
        <taxon>Bacillati</taxon>
        <taxon>Actinomycetota</taxon>
        <taxon>Actinomycetes</taxon>
        <taxon>Mycobacteriales</taxon>
        <taxon>Mycobacteriaceae</taxon>
        <taxon>Mycolicibacterium</taxon>
    </lineage>
</organism>
<evidence type="ECO:0000313" key="7">
    <source>
        <dbReference type="Proteomes" id="UP001139068"/>
    </source>
</evidence>
<reference evidence="6" key="1">
    <citation type="journal article" date="2022" name="ISME J.">
        <title>Identification of active gaseous-alkane degraders at natural gas seeps.</title>
        <authorList>
            <person name="Farhan Ul Haque M."/>
            <person name="Hernandez M."/>
            <person name="Crombie A.T."/>
            <person name="Murrell J.C."/>
        </authorList>
    </citation>
    <scope>NUCLEOTIDE SEQUENCE</scope>
    <source>
        <strain evidence="6">ANDR5</strain>
    </source>
</reference>
<protein>
    <submittedName>
        <fullName evidence="6">FCD domain-containing protein</fullName>
    </submittedName>
</protein>
<feature type="region of interest" description="Disordered" evidence="4">
    <location>
        <begin position="1"/>
        <end position="49"/>
    </location>
</feature>
<keyword evidence="7" id="KW-1185">Reference proteome</keyword>
<evidence type="ECO:0000256" key="4">
    <source>
        <dbReference type="SAM" id="MobiDB-lite"/>
    </source>
</evidence>
<keyword evidence="3" id="KW-0804">Transcription</keyword>